<evidence type="ECO:0000256" key="1">
    <source>
        <dbReference type="SAM" id="MobiDB-lite"/>
    </source>
</evidence>
<dbReference type="EMBL" id="JBHSXN010000002">
    <property type="protein sequence ID" value="MFC6953241.1"/>
    <property type="molecule type" value="Genomic_DNA"/>
</dbReference>
<keyword evidence="3" id="KW-1185">Reference proteome</keyword>
<feature type="region of interest" description="Disordered" evidence="1">
    <location>
        <begin position="101"/>
        <end position="139"/>
    </location>
</feature>
<organism evidence="2 3">
    <name type="scientific">Halorubellus litoreus</name>
    <dbReference type="NCBI Taxonomy" id="755308"/>
    <lineage>
        <taxon>Archaea</taxon>
        <taxon>Methanobacteriati</taxon>
        <taxon>Methanobacteriota</taxon>
        <taxon>Stenosarchaea group</taxon>
        <taxon>Halobacteria</taxon>
        <taxon>Halobacteriales</taxon>
        <taxon>Halorubellaceae</taxon>
        <taxon>Halorubellus</taxon>
    </lineage>
</organism>
<dbReference type="AlphaFoldDB" id="A0ABD5VDT6"/>
<evidence type="ECO:0000313" key="3">
    <source>
        <dbReference type="Proteomes" id="UP001596395"/>
    </source>
</evidence>
<dbReference type="RefSeq" id="WP_336350204.1">
    <property type="nucleotide sequence ID" value="NZ_JBHSXN010000002.1"/>
</dbReference>
<proteinExistence type="predicted"/>
<name>A0ABD5VDT6_9EURY</name>
<feature type="compositionally biased region" description="Low complexity" evidence="1">
    <location>
        <begin position="118"/>
        <end position="127"/>
    </location>
</feature>
<dbReference type="Proteomes" id="UP001596395">
    <property type="component" value="Unassembled WGS sequence"/>
</dbReference>
<evidence type="ECO:0000313" key="2">
    <source>
        <dbReference type="EMBL" id="MFC6953241.1"/>
    </source>
</evidence>
<protein>
    <submittedName>
        <fullName evidence="2">Uncharacterized protein</fullName>
    </submittedName>
</protein>
<accession>A0ABD5VDT6</accession>
<dbReference type="Pfam" id="PF24372">
    <property type="entry name" value="DUF7528"/>
    <property type="match status" value="1"/>
</dbReference>
<dbReference type="InterPro" id="IPR055950">
    <property type="entry name" value="DUF7528"/>
</dbReference>
<sequence length="139" mass="15191">MSNALTRTTEYVHTTGTHREDDAYVVARRGADSAGHEKVFESFEACRGVYDELPESFTASDVERSGLTGGRRHMLVWHYAEHPAFDCELASRQPLTVEKTVEGEAVDEEATDDERAADATASANESTTGDHLGVMPADD</sequence>
<reference evidence="2 3" key="1">
    <citation type="journal article" date="2019" name="Int. J. Syst. Evol. Microbiol.">
        <title>The Global Catalogue of Microorganisms (GCM) 10K type strain sequencing project: providing services to taxonomists for standard genome sequencing and annotation.</title>
        <authorList>
            <consortium name="The Broad Institute Genomics Platform"/>
            <consortium name="The Broad Institute Genome Sequencing Center for Infectious Disease"/>
            <person name="Wu L."/>
            <person name="Ma J."/>
        </authorList>
    </citation>
    <scope>NUCLEOTIDE SEQUENCE [LARGE SCALE GENOMIC DNA]</scope>
    <source>
        <strain evidence="2 3">GX26</strain>
    </source>
</reference>
<gene>
    <name evidence="2" type="ORF">ACFQGB_10235</name>
</gene>
<comment type="caution">
    <text evidence="2">The sequence shown here is derived from an EMBL/GenBank/DDBJ whole genome shotgun (WGS) entry which is preliminary data.</text>
</comment>